<keyword evidence="2" id="KW-0808">Transferase</keyword>
<evidence type="ECO:0000313" key="3">
    <source>
        <dbReference type="Proteomes" id="UP001500630"/>
    </source>
</evidence>
<proteinExistence type="predicted"/>
<organism evidence="2 3">
    <name type="scientific">Nonomuraea rosea</name>
    <dbReference type="NCBI Taxonomy" id="638574"/>
    <lineage>
        <taxon>Bacteria</taxon>
        <taxon>Bacillati</taxon>
        <taxon>Actinomycetota</taxon>
        <taxon>Actinomycetes</taxon>
        <taxon>Streptosporangiales</taxon>
        <taxon>Streptosporangiaceae</taxon>
        <taxon>Nonomuraea</taxon>
    </lineage>
</organism>
<feature type="domain" description="DNA methylase adenine-specific" evidence="1">
    <location>
        <begin position="129"/>
        <end position="232"/>
    </location>
</feature>
<accession>A0ABP6VL95</accession>
<comment type="caution">
    <text evidence="2">The sequence shown here is derived from an EMBL/GenBank/DDBJ whole genome shotgun (WGS) entry which is preliminary data.</text>
</comment>
<gene>
    <name evidence="2" type="ORF">GCM10022419_016090</name>
</gene>
<dbReference type="Gene3D" id="3.40.50.150">
    <property type="entry name" value="Vaccinia Virus protein VP39"/>
    <property type="match status" value="1"/>
</dbReference>
<evidence type="ECO:0000313" key="2">
    <source>
        <dbReference type="EMBL" id="GAA3537063.1"/>
    </source>
</evidence>
<dbReference type="SUPFAM" id="SSF53335">
    <property type="entry name" value="S-adenosyl-L-methionine-dependent methyltransferases"/>
    <property type="match status" value="1"/>
</dbReference>
<name>A0ABP6VL95_9ACTN</name>
<dbReference type="Proteomes" id="UP001500630">
    <property type="component" value="Unassembled WGS sequence"/>
</dbReference>
<dbReference type="Pfam" id="PF02384">
    <property type="entry name" value="N6_Mtase"/>
    <property type="match status" value="1"/>
</dbReference>
<keyword evidence="2" id="KW-0489">Methyltransferase</keyword>
<keyword evidence="3" id="KW-1185">Reference proteome</keyword>
<protein>
    <submittedName>
        <fullName evidence="2">N-6 DNA methylase</fullName>
    </submittedName>
</protein>
<reference evidence="3" key="1">
    <citation type="journal article" date="2019" name="Int. J. Syst. Evol. Microbiol.">
        <title>The Global Catalogue of Microorganisms (GCM) 10K type strain sequencing project: providing services to taxonomists for standard genome sequencing and annotation.</title>
        <authorList>
            <consortium name="The Broad Institute Genomics Platform"/>
            <consortium name="The Broad Institute Genome Sequencing Center for Infectious Disease"/>
            <person name="Wu L."/>
            <person name="Ma J."/>
        </authorList>
    </citation>
    <scope>NUCLEOTIDE SEQUENCE [LARGE SCALE GENOMIC DNA]</scope>
    <source>
        <strain evidence="3">JCM 17326</strain>
    </source>
</reference>
<dbReference type="GO" id="GO:0032259">
    <property type="term" value="P:methylation"/>
    <property type="evidence" value="ECO:0007669"/>
    <property type="project" value="UniProtKB-KW"/>
</dbReference>
<dbReference type="EMBL" id="BAABDQ010000003">
    <property type="protein sequence ID" value="GAA3537063.1"/>
    <property type="molecule type" value="Genomic_DNA"/>
</dbReference>
<sequence>MRPEQGIAEAVSAVWYSHHGGSRMEVPVGVVASVMVTHPDALITLPTMAPEEFAALLRKVWGYWWLDHPHLAEMARPITSWLDEDPDEHTLKAAKAVAEAAMRRRIKSVQGLETDILSYVVTDLRSHGARKGLGEYHTPPDVCATMATMMIPEVPPKGEEFGEPCAGTGGMVRAYAHRIKQLGGDPADYVWHMADVDPISAAASAVNALVWNLGGNVLVFQGDTIRHGDHDRQATKHKAGAVQRWTEVVKQAAGAYRLIKTTKEFEALMEG</sequence>
<dbReference type="GO" id="GO:0008168">
    <property type="term" value="F:methyltransferase activity"/>
    <property type="evidence" value="ECO:0007669"/>
    <property type="project" value="UniProtKB-KW"/>
</dbReference>
<dbReference type="InterPro" id="IPR003356">
    <property type="entry name" value="DNA_methylase_A-5"/>
</dbReference>
<evidence type="ECO:0000259" key="1">
    <source>
        <dbReference type="Pfam" id="PF02384"/>
    </source>
</evidence>
<dbReference type="InterPro" id="IPR029063">
    <property type="entry name" value="SAM-dependent_MTases_sf"/>
</dbReference>
<dbReference type="RefSeq" id="WP_345559961.1">
    <property type="nucleotide sequence ID" value="NZ_BAABDQ010000003.1"/>
</dbReference>